<gene>
    <name evidence="1" type="ORF">OPT61_g9867</name>
</gene>
<sequence length="655" mass="73897">MTPPRRSSVPPAKRHKLDKVPVSEADNTDSTSASLHEPVSPPVLKRNTPAPATASLLTPVPTWSFHDVPKQTLPTPPPQPPPRPSQIDQVTESPGTYRESEKKTENVLECVTSPFRLTRIRDLTTQHNADTVELKDILGNPMIKECWNFNFLFDLDFVMQQFDEDVRALVKVKIIHGFWRRDDERQIELMETAERYPNIELIKAYLPDPFGTHHSKMLILFRHDDCAQVVIHTANMIPKDWTNMTQAVWRSPLLKMHSCVDPSDGNHAIGEGTRFHLDLRRYLLSYEKRLQRLVTQLALYDFSEVRAAFLGSAPSRQAVSKVDPSTETSFGWLGLQQILSSVPTKAVEGSKKPPHIVLQVSSIATLGAAPTWLSMFQSALRRSRSQRKLTQAEPKFSIIFPTAEEVRTSLGGYASGGSIHTKLQSAQQQKQLQYLHPLFCHWKHPLSPSPTDPRKEAHHGVAAPHIKTYIRFSDESHSSIDWALLTSANLSKQAWGDVVNKQGEVKIQSYETGVLVWPELFAGHEPGREASMVPTFDKDMPEIEASASKSIPQHEQEDSEIREEDEETEDEDPAPTHDDEETEDESEPVQLTEKPSKGVNKGKEALRMTDAKHVVIGLRMPYDLPLSPYSAQDIPWCATQQYTKPDWKGHTWGGF</sequence>
<organism evidence="1 2">
    <name type="scientific">Boeremia exigua</name>
    <dbReference type="NCBI Taxonomy" id="749465"/>
    <lineage>
        <taxon>Eukaryota</taxon>
        <taxon>Fungi</taxon>
        <taxon>Dikarya</taxon>
        <taxon>Ascomycota</taxon>
        <taxon>Pezizomycotina</taxon>
        <taxon>Dothideomycetes</taxon>
        <taxon>Pleosporomycetidae</taxon>
        <taxon>Pleosporales</taxon>
        <taxon>Pleosporineae</taxon>
        <taxon>Didymellaceae</taxon>
        <taxon>Boeremia</taxon>
    </lineage>
</organism>
<evidence type="ECO:0000313" key="2">
    <source>
        <dbReference type="Proteomes" id="UP001153331"/>
    </source>
</evidence>
<proteinExistence type="predicted"/>
<comment type="caution">
    <text evidence="1">The sequence shown here is derived from an EMBL/GenBank/DDBJ whole genome shotgun (WGS) entry which is preliminary data.</text>
</comment>
<dbReference type="Proteomes" id="UP001153331">
    <property type="component" value="Unassembled WGS sequence"/>
</dbReference>
<dbReference type="EMBL" id="JAPHNI010001318">
    <property type="protein sequence ID" value="KAJ8105945.1"/>
    <property type="molecule type" value="Genomic_DNA"/>
</dbReference>
<protein>
    <submittedName>
        <fullName evidence="1">Uncharacterized protein</fullName>
    </submittedName>
</protein>
<evidence type="ECO:0000313" key="1">
    <source>
        <dbReference type="EMBL" id="KAJ8105945.1"/>
    </source>
</evidence>
<accession>A0ACC2HSV0</accession>
<reference evidence="1" key="1">
    <citation type="submission" date="2022-11" db="EMBL/GenBank/DDBJ databases">
        <title>Genome Sequence of Boeremia exigua.</title>
        <authorList>
            <person name="Buettner E."/>
        </authorList>
    </citation>
    <scope>NUCLEOTIDE SEQUENCE</scope>
    <source>
        <strain evidence="1">CU02</strain>
    </source>
</reference>
<name>A0ACC2HSV0_9PLEO</name>
<keyword evidence="2" id="KW-1185">Reference proteome</keyword>